<organism evidence="1 2">
    <name type="scientific">Rhabditophanes sp. KR3021</name>
    <dbReference type="NCBI Taxonomy" id="114890"/>
    <lineage>
        <taxon>Eukaryota</taxon>
        <taxon>Metazoa</taxon>
        <taxon>Ecdysozoa</taxon>
        <taxon>Nematoda</taxon>
        <taxon>Chromadorea</taxon>
        <taxon>Rhabditida</taxon>
        <taxon>Tylenchina</taxon>
        <taxon>Panagrolaimomorpha</taxon>
        <taxon>Strongyloidoidea</taxon>
        <taxon>Alloionematidae</taxon>
        <taxon>Rhabditophanes</taxon>
    </lineage>
</organism>
<reference evidence="2" key="1">
    <citation type="submission" date="2016-11" db="UniProtKB">
        <authorList>
            <consortium name="WormBaseParasite"/>
        </authorList>
    </citation>
    <scope>IDENTIFICATION</scope>
    <source>
        <strain evidence="2">KR3021</strain>
    </source>
</reference>
<dbReference type="Proteomes" id="UP000095286">
    <property type="component" value="Unplaced"/>
</dbReference>
<evidence type="ECO:0000313" key="2">
    <source>
        <dbReference type="WBParaSite" id="RSKR_0000779300.1"/>
    </source>
</evidence>
<name>A0AC35U6H9_9BILA</name>
<evidence type="ECO:0000313" key="1">
    <source>
        <dbReference type="Proteomes" id="UP000095286"/>
    </source>
</evidence>
<dbReference type="WBParaSite" id="RSKR_0000779300.1">
    <property type="protein sequence ID" value="RSKR_0000779300.1"/>
    <property type="gene ID" value="RSKR_0000779300"/>
</dbReference>
<accession>A0AC35U6H9</accession>
<protein>
    <submittedName>
        <fullName evidence="2">N-acetyl-D-glucosamine kinase</fullName>
    </submittedName>
</protein>
<proteinExistence type="predicted"/>
<sequence length="315" mass="34238">MDSEGKILEQCSGGGANIAILGVKESANKIVQFLKEASKKATFTFPLTALGLGLSGAENEEANIELVNCLTENFSDIASSFFITSDSIISIASVFETSGIVLIAGTGSACRLLKKDGSIHSVGGWGHLISDEGGAIWLAIRACKLIFDIEDGLVEVNNSSDMLKQIVFDHFNMNHHVQIIDILYGTNFDKANLASICKEFAEKGKDDKLIQSLFTEAGQKLAEQLVAISKNADDEMLKNMPVLIVGSVFSSWDLIKDGFESTLRKNAKRRNYQKFTLYKQDVSPAVGAIRLAAKKTGQQFAMNVPLNVFAQIIFD</sequence>